<dbReference type="InterPro" id="IPR040442">
    <property type="entry name" value="Pyrv_kinase-like_dom_sf"/>
</dbReference>
<evidence type="ECO:0000313" key="2">
    <source>
        <dbReference type="Proteomes" id="UP001335183"/>
    </source>
</evidence>
<gene>
    <name evidence="1" type="ORF">V5F89_04220</name>
</gene>
<evidence type="ECO:0000313" key="1">
    <source>
        <dbReference type="EMBL" id="WWA48120.1"/>
    </source>
</evidence>
<sequence length="272" mass="29249">MLDIASAVDPDPFERFARLHEKGRPLLLFNVWDIGSATALEQTGAAAVGTSSRSVAAASGHSDGEEMPFDRMLEMASKMCSRLSVPVTVDIETGFARNHRELARNVDRLIASGVVGVNIEDRDPAGDDLLEAAVQCDKLRVAREAAWRAEAPLFINARSDVFFRTAATPGRLAAKSEAIERALAYKEAGASGVFFPGLDDADLAADLCEVIDLPVNVMVTDVLAAKQPWIDAGVARISAGPAPYVALMDHFRSMARDWSEGAISRPHGPLRH</sequence>
<dbReference type="InterPro" id="IPR039556">
    <property type="entry name" value="ICL/PEPM"/>
</dbReference>
<reference evidence="1 2" key="1">
    <citation type="submission" date="2024-02" db="EMBL/GenBank/DDBJ databases">
        <title>The whole genome sequence of five bacterial samples isolated from Abu Dhabi Sabkha-shore region.</title>
        <authorList>
            <person name="Sudalaimuthuasari N."/>
            <person name="Sarfraz B."/>
            <person name="Tuyisabe J.D."/>
            <person name="Mugisha Ntwali L.D.M."/>
            <person name="Ali A.I.A.A."/>
            <person name="Almansoori S.Z.A."/>
            <person name="Alajami H.S.A."/>
            <person name="Almeqbaali A.A.S."/>
            <person name="Kundu B."/>
            <person name="Saeed E.E."/>
            <person name="Sukumarinath V."/>
            <person name="Mishra A.K."/>
            <person name="Hazzouri K.M."/>
            <person name="Almaskari R."/>
            <person name="Sharma A.K."/>
            <person name="Amiri K.M.A."/>
        </authorList>
    </citation>
    <scope>NUCLEOTIDE SEQUENCE [LARGE SCALE GENOMIC DNA]</scope>
    <source>
        <strain evidence="2">kcgeb_sd</strain>
    </source>
</reference>
<dbReference type="SUPFAM" id="SSF51621">
    <property type="entry name" value="Phosphoenolpyruvate/pyruvate domain"/>
    <property type="match status" value="1"/>
</dbReference>
<dbReference type="PANTHER" id="PTHR42905:SF16">
    <property type="entry name" value="CARBOXYPHOSPHONOENOLPYRUVATE PHOSPHONOMUTASE-LIKE PROTEIN (AFU_ORTHOLOGUE AFUA_5G07230)"/>
    <property type="match status" value="1"/>
</dbReference>
<dbReference type="PANTHER" id="PTHR42905">
    <property type="entry name" value="PHOSPHOENOLPYRUVATE CARBOXYLASE"/>
    <property type="match status" value="1"/>
</dbReference>
<organism evidence="1 2">
    <name type="scientific">Pelagerythrobacter marensis</name>
    <dbReference type="NCBI Taxonomy" id="543877"/>
    <lineage>
        <taxon>Bacteria</taxon>
        <taxon>Pseudomonadati</taxon>
        <taxon>Pseudomonadota</taxon>
        <taxon>Alphaproteobacteria</taxon>
        <taxon>Sphingomonadales</taxon>
        <taxon>Erythrobacteraceae</taxon>
        <taxon>Pelagerythrobacter</taxon>
    </lineage>
</organism>
<name>A0ABZ2DCS2_9SPHN</name>
<dbReference type="RefSeq" id="WP_338447006.1">
    <property type="nucleotide sequence ID" value="NZ_CP144918.1"/>
</dbReference>
<keyword evidence="2" id="KW-1185">Reference proteome</keyword>
<keyword evidence="1" id="KW-0456">Lyase</keyword>
<dbReference type="Gene3D" id="3.20.20.60">
    <property type="entry name" value="Phosphoenolpyruvate-binding domains"/>
    <property type="match status" value="1"/>
</dbReference>
<dbReference type="InterPro" id="IPR015813">
    <property type="entry name" value="Pyrv/PenolPyrv_kinase-like_dom"/>
</dbReference>
<dbReference type="Pfam" id="PF13714">
    <property type="entry name" value="PEP_mutase"/>
    <property type="match status" value="1"/>
</dbReference>
<dbReference type="CDD" id="cd00377">
    <property type="entry name" value="ICL_PEPM"/>
    <property type="match status" value="1"/>
</dbReference>
<dbReference type="EMBL" id="CP144918">
    <property type="protein sequence ID" value="WWA48120.1"/>
    <property type="molecule type" value="Genomic_DNA"/>
</dbReference>
<dbReference type="Proteomes" id="UP001335183">
    <property type="component" value="Chromosome"/>
</dbReference>
<proteinExistence type="predicted"/>
<protein>
    <submittedName>
        <fullName evidence="1">Isocitrate lyase/phosphoenolpyruvate mutase family protein</fullName>
    </submittedName>
</protein>
<accession>A0ABZ2DCS2</accession>
<dbReference type="GO" id="GO:0016829">
    <property type="term" value="F:lyase activity"/>
    <property type="evidence" value="ECO:0007669"/>
    <property type="project" value="UniProtKB-KW"/>
</dbReference>